<dbReference type="RefSeq" id="WP_146900883.1">
    <property type="nucleotide sequence ID" value="NZ_BAAARM010000002.1"/>
</dbReference>
<feature type="region of interest" description="Disordered" evidence="1">
    <location>
        <begin position="93"/>
        <end position="117"/>
    </location>
</feature>
<dbReference type="OrthoDB" id="5179750at2"/>
<dbReference type="InterPro" id="IPR025847">
    <property type="entry name" value="MEDS_domain"/>
</dbReference>
<dbReference type="Pfam" id="PF14417">
    <property type="entry name" value="MEDS"/>
    <property type="match status" value="1"/>
</dbReference>
<dbReference type="SUPFAM" id="SSF52091">
    <property type="entry name" value="SpoIIaa-like"/>
    <property type="match status" value="1"/>
</dbReference>
<gene>
    <name evidence="4" type="ORF">CAE01nite_09980</name>
</gene>
<dbReference type="Pfam" id="PF13466">
    <property type="entry name" value="STAS_2"/>
    <property type="match status" value="1"/>
</dbReference>
<evidence type="ECO:0008006" key="6">
    <source>
        <dbReference type="Google" id="ProtNLM"/>
    </source>
</evidence>
<dbReference type="Proteomes" id="UP000321181">
    <property type="component" value="Unassembled WGS sequence"/>
</dbReference>
<feature type="domain" description="MlaB-like STAS" evidence="2">
    <location>
        <begin position="217"/>
        <end position="294"/>
    </location>
</feature>
<protein>
    <recommendedName>
        <fullName evidence="6">STAS domain-containing protein</fullName>
    </recommendedName>
</protein>
<organism evidence="4 5">
    <name type="scientific">Cellulomonas aerilata</name>
    <dbReference type="NCBI Taxonomy" id="515326"/>
    <lineage>
        <taxon>Bacteria</taxon>
        <taxon>Bacillati</taxon>
        <taxon>Actinomycetota</taxon>
        <taxon>Actinomycetes</taxon>
        <taxon>Micrococcales</taxon>
        <taxon>Cellulomonadaceae</taxon>
        <taxon>Cellulomonas</taxon>
    </lineage>
</organism>
<dbReference type="InterPro" id="IPR058548">
    <property type="entry name" value="MlaB-like_STAS"/>
</dbReference>
<evidence type="ECO:0000313" key="5">
    <source>
        <dbReference type="Proteomes" id="UP000321181"/>
    </source>
</evidence>
<dbReference type="AlphaFoldDB" id="A0A512D9W8"/>
<evidence type="ECO:0000259" key="3">
    <source>
        <dbReference type="Pfam" id="PF14417"/>
    </source>
</evidence>
<evidence type="ECO:0000313" key="4">
    <source>
        <dbReference type="EMBL" id="GEO33273.1"/>
    </source>
</evidence>
<accession>A0A512D9W8</accession>
<dbReference type="EMBL" id="BJYY01000006">
    <property type="protein sequence ID" value="GEO33273.1"/>
    <property type="molecule type" value="Genomic_DNA"/>
</dbReference>
<dbReference type="Gene3D" id="3.30.750.24">
    <property type="entry name" value="STAS domain"/>
    <property type="match status" value="1"/>
</dbReference>
<keyword evidence="5" id="KW-1185">Reference proteome</keyword>
<dbReference type="InterPro" id="IPR036513">
    <property type="entry name" value="STAS_dom_sf"/>
</dbReference>
<sequence>MSSRFQVPAVAVPPQTHVCWAFRGAREFAHVAERYTREGLDRHERVLVLDGQDTARGLVATMRAAGRTVLPTQVRGEPVLVTLSWAPDLRAGGASADGASAGGPSADGASADARRSPRHLAAEAVADGFAGLRIVTDATEVVRSRERRERFVAAEHVMDAATVTAPVTILCGFDVDELGPATVAEVACVHSFTTEPLSPFLFRALPQERTVARERTVALAGEVDSASAGDLYRAVLRVVTDTGGTIRIDVSEAHFMSHAALLALDRAARALDCTVRLDAASPVTRWMVRFLELDRVVAAGTP</sequence>
<name>A0A512D9W8_9CELL</name>
<evidence type="ECO:0000256" key="1">
    <source>
        <dbReference type="SAM" id="MobiDB-lite"/>
    </source>
</evidence>
<feature type="domain" description="MEDS" evidence="3">
    <location>
        <begin position="16"/>
        <end position="190"/>
    </location>
</feature>
<feature type="compositionally biased region" description="Low complexity" evidence="1">
    <location>
        <begin position="93"/>
        <end position="111"/>
    </location>
</feature>
<proteinExistence type="predicted"/>
<reference evidence="4 5" key="1">
    <citation type="submission" date="2019-07" db="EMBL/GenBank/DDBJ databases">
        <title>Whole genome shotgun sequence of Cellulomonas aerilata NBRC 106308.</title>
        <authorList>
            <person name="Hosoyama A."/>
            <person name="Uohara A."/>
            <person name="Ohji S."/>
            <person name="Ichikawa N."/>
        </authorList>
    </citation>
    <scope>NUCLEOTIDE SEQUENCE [LARGE SCALE GENOMIC DNA]</scope>
    <source>
        <strain evidence="4 5">NBRC 106308</strain>
    </source>
</reference>
<comment type="caution">
    <text evidence="4">The sequence shown here is derived from an EMBL/GenBank/DDBJ whole genome shotgun (WGS) entry which is preliminary data.</text>
</comment>
<evidence type="ECO:0000259" key="2">
    <source>
        <dbReference type="Pfam" id="PF13466"/>
    </source>
</evidence>